<feature type="chain" id="PRO_5038677876" evidence="2">
    <location>
        <begin position="27"/>
        <end position="136"/>
    </location>
</feature>
<feature type="region of interest" description="Disordered" evidence="1">
    <location>
        <begin position="65"/>
        <end position="136"/>
    </location>
</feature>
<dbReference type="EMBL" id="VIWW01000001">
    <property type="protein sequence ID" value="TWG04557.1"/>
    <property type="molecule type" value="Genomic_DNA"/>
</dbReference>
<feature type="signal peptide" evidence="2">
    <location>
        <begin position="1"/>
        <end position="26"/>
    </location>
</feature>
<dbReference type="Proteomes" id="UP000318186">
    <property type="component" value="Unassembled WGS sequence"/>
</dbReference>
<proteinExistence type="predicted"/>
<dbReference type="OrthoDB" id="4238924at2"/>
<comment type="caution">
    <text evidence="3">The sequence shown here is derived from an EMBL/GenBank/DDBJ whole genome shotgun (WGS) entry which is preliminary data.</text>
</comment>
<accession>A0A561UYZ1</accession>
<gene>
    <name evidence="3" type="ORF">FHX80_113016</name>
</gene>
<reference evidence="3 4" key="1">
    <citation type="submission" date="2019-06" db="EMBL/GenBank/DDBJ databases">
        <title>Sequencing the genomes of 1000 actinobacteria strains.</title>
        <authorList>
            <person name="Klenk H.-P."/>
        </authorList>
    </citation>
    <scope>NUCLEOTIDE SEQUENCE [LARGE SCALE GENOMIC DNA]</scope>
    <source>
        <strain evidence="3 4">DSM 42059</strain>
    </source>
</reference>
<evidence type="ECO:0000313" key="3">
    <source>
        <dbReference type="EMBL" id="TWG04557.1"/>
    </source>
</evidence>
<protein>
    <submittedName>
        <fullName evidence="3">Uncharacterized protein</fullName>
    </submittedName>
</protein>
<evidence type="ECO:0000313" key="4">
    <source>
        <dbReference type="Proteomes" id="UP000318186"/>
    </source>
</evidence>
<sequence length="136" mass="13136">MSRSQWCCLVAALAVVLGLFCGQSAAVRTAVTAAVPVTDAVSVPVAAPVSDAATVVAAAAGSGDGVPGCGRGGKRDGSEPAVPGRARAAQDQAPGLAEWGLPVATGPGPVRPPAPTALHGPDASAPTPVELSVLRV</sequence>
<dbReference type="AlphaFoldDB" id="A0A561UYZ1"/>
<name>A0A561UYZ1_9ACTN</name>
<organism evidence="3 4">
    <name type="scientific">Streptomyces brevispora</name>
    <dbReference type="NCBI Taxonomy" id="887462"/>
    <lineage>
        <taxon>Bacteria</taxon>
        <taxon>Bacillati</taxon>
        <taxon>Actinomycetota</taxon>
        <taxon>Actinomycetes</taxon>
        <taxon>Kitasatosporales</taxon>
        <taxon>Streptomycetaceae</taxon>
        <taxon>Streptomyces</taxon>
    </lineage>
</organism>
<evidence type="ECO:0000256" key="1">
    <source>
        <dbReference type="SAM" id="MobiDB-lite"/>
    </source>
</evidence>
<dbReference type="RefSeq" id="WP_145764672.1">
    <property type="nucleotide sequence ID" value="NZ_VIWW01000001.1"/>
</dbReference>
<keyword evidence="2" id="KW-0732">Signal</keyword>
<evidence type="ECO:0000256" key="2">
    <source>
        <dbReference type="SAM" id="SignalP"/>
    </source>
</evidence>